<comment type="caution">
    <text evidence="3">The sequence shown here is derived from an EMBL/GenBank/DDBJ whole genome shotgun (WGS) entry which is preliminary data.</text>
</comment>
<dbReference type="Pfam" id="PF02698">
    <property type="entry name" value="DUF218"/>
    <property type="match status" value="1"/>
</dbReference>
<dbReference type="Gene3D" id="3.40.50.620">
    <property type="entry name" value="HUPs"/>
    <property type="match status" value="1"/>
</dbReference>
<evidence type="ECO:0000259" key="2">
    <source>
        <dbReference type="Pfam" id="PF02698"/>
    </source>
</evidence>
<organism evidence="3 4">
    <name type="scientific">Candidatus Lachnoclostridium stercoripullorum</name>
    <dbReference type="NCBI Taxonomy" id="2838635"/>
    <lineage>
        <taxon>Bacteria</taxon>
        <taxon>Bacillati</taxon>
        <taxon>Bacillota</taxon>
        <taxon>Clostridia</taxon>
        <taxon>Lachnospirales</taxon>
        <taxon>Lachnospiraceae</taxon>
    </lineage>
</organism>
<dbReference type="GO" id="GO:0005886">
    <property type="term" value="C:plasma membrane"/>
    <property type="evidence" value="ECO:0007669"/>
    <property type="project" value="TreeGrafter"/>
</dbReference>
<reference evidence="3" key="1">
    <citation type="journal article" date="2021" name="PeerJ">
        <title>Extensive microbial diversity within the chicken gut microbiome revealed by metagenomics and culture.</title>
        <authorList>
            <person name="Gilroy R."/>
            <person name="Ravi A."/>
            <person name="Getino M."/>
            <person name="Pursley I."/>
            <person name="Horton D.L."/>
            <person name="Alikhan N.F."/>
            <person name="Baker D."/>
            <person name="Gharbi K."/>
            <person name="Hall N."/>
            <person name="Watson M."/>
            <person name="Adriaenssens E.M."/>
            <person name="Foster-Nyarko E."/>
            <person name="Jarju S."/>
            <person name="Secka A."/>
            <person name="Antonio M."/>
            <person name="Oren A."/>
            <person name="Chaudhuri R.R."/>
            <person name="La Ragione R."/>
            <person name="Hildebrand F."/>
            <person name="Pallen M.J."/>
        </authorList>
    </citation>
    <scope>NUCLEOTIDE SEQUENCE</scope>
    <source>
        <strain evidence="3">ChiGjej4B4-12881</strain>
    </source>
</reference>
<dbReference type="InterPro" id="IPR051599">
    <property type="entry name" value="Cell_Envelope_Assoc"/>
</dbReference>
<proteinExistence type="predicted"/>
<keyword evidence="1" id="KW-1133">Transmembrane helix</keyword>
<protein>
    <submittedName>
        <fullName evidence="3">YdcF family protein</fullName>
    </submittedName>
</protein>
<dbReference type="PANTHER" id="PTHR30336:SF4">
    <property type="entry name" value="ENVELOPE BIOGENESIS FACTOR ELYC"/>
    <property type="match status" value="1"/>
</dbReference>
<dbReference type="GO" id="GO:0000270">
    <property type="term" value="P:peptidoglycan metabolic process"/>
    <property type="evidence" value="ECO:0007669"/>
    <property type="project" value="TreeGrafter"/>
</dbReference>
<dbReference type="PANTHER" id="PTHR30336">
    <property type="entry name" value="INNER MEMBRANE PROTEIN, PROBABLE PERMEASE"/>
    <property type="match status" value="1"/>
</dbReference>
<keyword evidence="1" id="KW-0812">Transmembrane</keyword>
<keyword evidence="1" id="KW-0472">Membrane</keyword>
<sequence length="295" mass="32366">MSWILGISGVLCFIYFAVILIFSGPGTSFAFIWLAMALVLGAAASGKLVERFSGAGLPLSVRVSAATLFVTGIVVFLIVEALVFTGVAREDPRGLDYVIVLGAKVQTEGVSKSLKMRLDKAIQYSEENPDTIFVLSGGQGKDEPTPEAQVMYNYMLYNGVPADHLLMELQSTSTVENIAYSRLVIEDDIARREEEKLRRQRQEHMERMIPVSPDGEISLFGGLGPGDLAIEAPEKPVQIGVLTSNFHLFRAMEIGKKWGIPNIQGIAAPSERWMLPHFCVRECAAILKDKLMGNM</sequence>
<accession>A0A9D2AVN4</accession>
<dbReference type="Proteomes" id="UP000886780">
    <property type="component" value="Unassembled WGS sequence"/>
</dbReference>
<dbReference type="GO" id="GO:0043164">
    <property type="term" value="P:Gram-negative-bacterium-type cell wall biogenesis"/>
    <property type="evidence" value="ECO:0007669"/>
    <property type="project" value="TreeGrafter"/>
</dbReference>
<dbReference type="AlphaFoldDB" id="A0A9D2AVN4"/>
<feature type="transmembrane region" description="Helical" evidence="1">
    <location>
        <begin position="30"/>
        <end position="49"/>
    </location>
</feature>
<evidence type="ECO:0000256" key="1">
    <source>
        <dbReference type="SAM" id="Phobius"/>
    </source>
</evidence>
<dbReference type="InterPro" id="IPR014729">
    <property type="entry name" value="Rossmann-like_a/b/a_fold"/>
</dbReference>
<feature type="transmembrane region" description="Helical" evidence="1">
    <location>
        <begin position="61"/>
        <end position="84"/>
    </location>
</feature>
<dbReference type="CDD" id="cd06259">
    <property type="entry name" value="YdcF-like"/>
    <property type="match status" value="1"/>
</dbReference>
<dbReference type="InterPro" id="IPR003848">
    <property type="entry name" value="DUF218"/>
</dbReference>
<name>A0A9D2AVN4_9FIRM</name>
<feature type="domain" description="DUF218" evidence="2">
    <location>
        <begin position="96"/>
        <end position="270"/>
    </location>
</feature>
<dbReference type="EMBL" id="DXEU01000041">
    <property type="protein sequence ID" value="HIX51640.1"/>
    <property type="molecule type" value="Genomic_DNA"/>
</dbReference>
<gene>
    <name evidence="3" type="ORF">IAA28_02405</name>
</gene>
<feature type="transmembrane region" description="Helical" evidence="1">
    <location>
        <begin position="5"/>
        <end position="24"/>
    </location>
</feature>
<evidence type="ECO:0000313" key="4">
    <source>
        <dbReference type="Proteomes" id="UP000886780"/>
    </source>
</evidence>
<evidence type="ECO:0000313" key="3">
    <source>
        <dbReference type="EMBL" id="HIX51640.1"/>
    </source>
</evidence>
<reference evidence="3" key="2">
    <citation type="submission" date="2021-04" db="EMBL/GenBank/DDBJ databases">
        <authorList>
            <person name="Gilroy R."/>
        </authorList>
    </citation>
    <scope>NUCLEOTIDE SEQUENCE</scope>
    <source>
        <strain evidence="3">ChiGjej4B4-12881</strain>
    </source>
</reference>